<feature type="region of interest" description="Disordered" evidence="1">
    <location>
        <begin position="95"/>
        <end position="117"/>
    </location>
</feature>
<dbReference type="SUPFAM" id="SSF57756">
    <property type="entry name" value="Retrovirus zinc finger-like domains"/>
    <property type="match status" value="1"/>
</dbReference>
<dbReference type="GO" id="GO:0008270">
    <property type="term" value="F:zinc ion binding"/>
    <property type="evidence" value="ECO:0007669"/>
    <property type="project" value="InterPro"/>
</dbReference>
<organism evidence="2 3">
    <name type="scientific">Cyphomyrmex costatus</name>
    <dbReference type="NCBI Taxonomy" id="456900"/>
    <lineage>
        <taxon>Eukaryota</taxon>
        <taxon>Metazoa</taxon>
        <taxon>Ecdysozoa</taxon>
        <taxon>Arthropoda</taxon>
        <taxon>Hexapoda</taxon>
        <taxon>Insecta</taxon>
        <taxon>Pterygota</taxon>
        <taxon>Neoptera</taxon>
        <taxon>Endopterygota</taxon>
        <taxon>Hymenoptera</taxon>
        <taxon>Apocrita</taxon>
        <taxon>Aculeata</taxon>
        <taxon>Formicoidea</taxon>
        <taxon>Formicidae</taxon>
        <taxon>Myrmicinae</taxon>
        <taxon>Cyphomyrmex</taxon>
    </lineage>
</organism>
<dbReference type="InterPro" id="IPR036875">
    <property type="entry name" value="Znf_CCHC_sf"/>
</dbReference>
<evidence type="ECO:0008006" key="4">
    <source>
        <dbReference type="Google" id="ProtNLM"/>
    </source>
</evidence>
<accession>A0A151IPC8</accession>
<feature type="compositionally biased region" description="Polar residues" evidence="1">
    <location>
        <begin position="35"/>
        <end position="69"/>
    </location>
</feature>
<dbReference type="GO" id="GO:0003676">
    <property type="term" value="F:nucleic acid binding"/>
    <property type="evidence" value="ECO:0007669"/>
    <property type="project" value="InterPro"/>
</dbReference>
<dbReference type="Proteomes" id="UP000078542">
    <property type="component" value="Unassembled WGS sequence"/>
</dbReference>
<dbReference type="AlphaFoldDB" id="A0A151IPC8"/>
<keyword evidence="3" id="KW-1185">Reference proteome</keyword>
<gene>
    <name evidence="2" type="ORF">ALC62_01202</name>
</gene>
<evidence type="ECO:0000313" key="3">
    <source>
        <dbReference type="Proteomes" id="UP000078542"/>
    </source>
</evidence>
<reference evidence="2 3" key="1">
    <citation type="submission" date="2016-03" db="EMBL/GenBank/DDBJ databases">
        <title>Cyphomyrmex costatus WGS genome.</title>
        <authorList>
            <person name="Nygaard S."/>
            <person name="Hu H."/>
            <person name="Boomsma J."/>
            <person name="Zhang G."/>
        </authorList>
    </citation>
    <scope>NUCLEOTIDE SEQUENCE [LARGE SCALE GENOMIC DNA]</scope>
    <source>
        <strain evidence="2">MS0001</strain>
        <tissue evidence="2">Whole body</tissue>
    </source>
</reference>
<evidence type="ECO:0000313" key="2">
    <source>
        <dbReference type="EMBL" id="KYN07829.1"/>
    </source>
</evidence>
<dbReference type="EMBL" id="KQ976869">
    <property type="protein sequence ID" value="KYN07829.1"/>
    <property type="molecule type" value="Genomic_DNA"/>
</dbReference>
<feature type="region of interest" description="Disordered" evidence="1">
    <location>
        <begin position="28"/>
        <end position="69"/>
    </location>
</feature>
<protein>
    <recommendedName>
        <fullName evidence="4">CCHC-type domain-containing protein</fullName>
    </recommendedName>
</protein>
<dbReference type="Gene3D" id="4.10.60.10">
    <property type="entry name" value="Zinc finger, CCHC-type"/>
    <property type="match status" value="1"/>
</dbReference>
<name>A0A151IPC8_9HYME</name>
<dbReference type="STRING" id="456900.A0A151IPC8"/>
<evidence type="ECO:0000256" key="1">
    <source>
        <dbReference type="SAM" id="MobiDB-lite"/>
    </source>
</evidence>
<sequence length="147" mass="16428">MRIEECYTLLDAYNKAILINKRLERDRARQRDTKANLTRTNSSTAVEKETPQVSVMQPDRQQSASTKPSTETKICAYCKNFGHLISECRKRQYNNNVSENKQGNSPGPSTTGASQGQANVRPLYPIITEVLESPSSNSTQESCLVSK</sequence>
<proteinExistence type="predicted"/>